<accession>L0DQL8</accession>
<proteinExistence type="predicted"/>
<evidence type="ECO:0000313" key="2">
    <source>
        <dbReference type="Proteomes" id="UP000010809"/>
    </source>
</evidence>
<name>L0DQL8_THIND</name>
<reference evidence="1" key="1">
    <citation type="submission" date="2015-12" db="EMBL/GenBank/DDBJ databases">
        <authorList>
            <person name="Tikhonova T.V."/>
            <person name="Pavlov A.R."/>
            <person name="Beletsky A.V."/>
            <person name="Mardanov A.V."/>
            <person name="Sorokin D.Y."/>
            <person name="Ravin N.V."/>
            <person name="Popov V.O."/>
        </authorList>
    </citation>
    <scope>NUCLEOTIDE SEQUENCE</scope>
    <source>
        <strain evidence="1">DSM 14787</strain>
    </source>
</reference>
<sequence length="144" mass="15747">MVAHLRKAGTSDEADVAGANNGQIHCTFPIGDKQDGRQAFRPRIGATARAVQPATLARTKPFLLHHPHDSPKSPGARSCRGFFHIGCDRARPDDMKRRTRSPCRTVMAGAATPDDEKEVLIITKPPRRVRRRAASVVIASVARH</sequence>
<dbReference type="HOGENOM" id="CLU_1795596_0_0_6"/>
<organism evidence="1 2">
    <name type="scientific">Thioalkalivibrio nitratireducens (strain DSM 14787 / UNIQEM 213 / ALEN2)</name>
    <dbReference type="NCBI Taxonomy" id="1255043"/>
    <lineage>
        <taxon>Bacteria</taxon>
        <taxon>Pseudomonadati</taxon>
        <taxon>Pseudomonadota</taxon>
        <taxon>Gammaproteobacteria</taxon>
        <taxon>Chromatiales</taxon>
        <taxon>Ectothiorhodospiraceae</taxon>
        <taxon>Thioalkalivibrio</taxon>
    </lineage>
</organism>
<gene>
    <name evidence="1" type="ordered locus">TVNIR_0059</name>
</gene>
<dbReference type="PATRIC" id="fig|1255043.3.peg.59"/>
<dbReference type="EMBL" id="CP003989">
    <property type="protein sequence ID" value="AGA31774.1"/>
    <property type="molecule type" value="Genomic_DNA"/>
</dbReference>
<keyword evidence="2" id="KW-1185">Reference proteome</keyword>
<protein>
    <submittedName>
        <fullName evidence="1">Uncharacterized protein</fullName>
    </submittedName>
</protein>
<evidence type="ECO:0000313" key="1">
    <source>
        <dbReference type="EMBL" id="AGA31774.1"/>
    </source>
</evidence>
<dbReference type="AlphaFoldDB" id="L0DQL8"/>
<dbReference type="KEGG" id="tni:TVNIR_0059"/>
<dbReference type="Proteomes" id="UP000010809">
    <property type="component" value="Chromosome"/>
</dbReference>